<evidence type="ECO:0000256" key="5">
    <source>
        <dbReference type="SAM" id="Phobius"/>
    </source>
</evidence>
<evidence type="ECO:0000313" key="8">
    <source>
        <dbReference type="Proteomes" id="UP000505355"/>
    </source>
</evidence>
<protein>
    <recommendedName>
        <fullName evidence="6">RDD domain-containing protein</fullName>
    </recommendedName>
</protein>
<dbReference type="Proteomes" id="UP000505355">
    <property type="component" value="Chromosome"/>
</dbReference>
<keyword evidence="3 5" id="KW-1133">Transmembrane helix</keyword>
<sequence length="196" mass="22234">MTRIISFVLFNKLTLSMFRPTVQILPNRFRCGISEYFYWGYTLLTVLFPFVGFVALLNIILGDPLAHHEIKSAPIIMAAVSFSILLNKDFYNGKSVPKRILGYQVQNFRTGEAATPIRCIVRNITMVLLPIELTFMLLETPRRLGDYIAGTIVVETETEDPKRILIEIEASKGEYGKTIILTAVCIGFIYGIPFYL</sequence>
<keyword evidence="4 5" id="KW-0472">Membrane</keyword>
<evidence type="ECO:0000256" key="4">
    <source>
        <dbReference type="ARBA" id="ARBA00023136"/>
    </source>
</evidence>
<dbReference type="EMBL" id="CP054139">
    <property type="protein sequence ID" value="QKJ30841.1"/>
    <property type="molecule type" value="Genomic_DNA"/>
</dbReference>
<name>A0A7D4UM99_9SPHI</name>
<gene>
    <name evidence="7" type="ORF">HQ865_14150</name>
</gene>
<feature type="transmembrane region" description="Helical" evidence="5">
    <location>
        <begin position="73"/>
        <end position="91"/>
    </location>
</feature>
<accession>A0A7D4UM99</accession>
<dbReference type="Pfam" id="PF06271">
    <property type="entry name" value="RDD"/>
    <property type="match status" value="1"/>
</dbReference>
<evidence type="ECO:0000256" key="2">
    <source>
        <dbReference type="ARBA" id="ARBA00022692"/>
    </source>
</evidence>
<dbReference type="KEGG" id="mmab:HQ865_14150"/>
<dbReference type="AlphaFoldDB" id="A0A7D4UM99"/>
<evidence type="ECO:0000256" key="1">
    <source>
        <dbReference type="ARBA" id="ARBA00004141"/>
    </source>
</evidence>
<dbReference type="RefSeq" id="WP_173415511.1">
    <property type="nucleotide sequence ID" value="NZ_CP054139.1"/>
</dbReference>
<feature type="transmembrane region" description="Helical" evidence="5">
    <location>
        <begin position="178"/>
        <end position="195"/>
    </location>
</feature>
<evidence type="ECO:0000313" key="7">
    <source>
        <dbReference type="EMBL" id="QKJ30841.1"/>
    </source>
</evidence>
<comment type="subcellular location">
    <subcellularLocation>
        <location evidence="1">Membrane</location>
        <topology evidence="1">Multi-pass membrane protein</topology>
    </subcellularLocation>
</comment>
<organism evidence="7 8">
    <name type="scientific">Mucilaginibacter mali</name>
    <dbReference type="NCBI Taxonomy" id="2740462"/>
    <lineage>
        <taxon>Bacteria</taxon>
        <taxon>Pseudomonadati</taxon>
        <taxon>Bacteroidota</taxon>
        <taxon>Sphingobacteriia</taxon>
        <taxon>Sphingobacteriales</taxon>
        <taxon>Sphingobacteriaceae</taxon>
        <taxon>Mucilaginibacter</taxon>
    </lineage>
</organism>
<evidence type="ECO:0000259" key="6">
    <source>
        <dbReference type="Pfam" id="PF06271"/>
    </source>
</evidence>
<keyword evidence="8" id="KW-1185">Reference proteome</keyword>
<dbReference type="InterPro" id="IPR010432">
    <property type="entry name" value="RDD"/>
</dbReference>
<reference evidence="7 8" key="1">
    <citation type="submission" date="2020-05" db="EMBL/GenBank/DDBJ databases">
        <title>Mucilaginibacter mali sp. nov.</title>
        <authorList>
            <person name="Kim H.S."/>
            <person name="Lee K.C."/>
            <person name="Suh M.K."/>
            <person name="Kim J.-S."/>
            <person name="Han K.-I."/>
            <person name="Eom M.K."/>
            <person name="Shin Y.K."/>
            <person name="Lee J.-S."/>
        </authorList>
    </citation>
    <scope>NUCLEOTIDE SEQUENCE [LARGE SCALE GENOMIC DNA]</scope>
    <source>
        <strain evidence="7 8">G2-14</strain>
    </source>
</reference>
<keyword evidence="2 5" id="KW-0812">Transmembrane</keyword>
<proteinExistence type="predicted"/>
<feature type="transmembrane region" description="Helical" evidence="5">
    <location>
        <begin position="36"/>
        <end position="61"/>
    </location>
</feature>
<evidence type="ECO:0000256" key="3">
    <source>
        <dbReference type="ARBA" id="ARBA00022989"/>
    </source>
</evidence>
<feature type="domain" description="RDD" evidence="6">
    <location>
        <begin position="43"/>
        <end position="150"/>
    </location>
</feature>